<organism evidence="1 2">
    <name type="scientific">Russula ochroleuca</name>
    <dbReference type="NCBI Taxonomy" id="152965"/>
    <lineage>
        <taxon>Eukaryota</taxon>
        <taxon>Fungi</taxon>
        <taxon>Dikarya</taxon>
        <taxon>Basidiomycota</taxon>
        <taxon>Agaricomycotina</taxon>
        <taxon>Agaricomycetes</taxon>
        <taxon>Russulales</taxon>
        <taxon>Russulaceae</taxon>
        <taxon>Russula</taxon>
    </lineage>
</organism>
<sequence>MIHYSSTTAVDLSFTGNLSQGGLNRDSQHQRPHIHILDDYSLLNIFSFSRPAILDESEVDESQFSEDGEWKLEQWWFRLVQVCRRWRYIVLESASRLRLSLVCARGSPVADMLAHSPLPVIIDHFDKHHDITAEDAEGIILALQHRDRVRRIRLRKSVPILQKVINSLDGDFPILEYLLIEPQRLQWPFVEVDMNLPETFRAPHLRHLLLMRFDIPIGSPLLTTMGSLVTLSLNLIPHSAYFDPNALLQRLSLMPQLEILGIYFDTHFPSQTKRQLLRTPIMTRVTLPNLRWLGFKGDSAYLEALLPQVTIPLLEKLQVYFSNHVNYSIPHLQQFVSTAENLWPDTITLAFRPGWLEMMAYPHEGARMYTLSLSLGGRSLDWQIVAAIQVLHTFRTVFSVVEHLTLKYGAFKSSRDVPPDRIRWRELLGLFVNVKTLFVDRWLVQQLSRVLRPGKGESLTELLPELQELSCPVTPTSVNAFTPFIDARQKAGRPVTMMHL</sequence>
<gene>
    <name evidence="1" type="ORF">DFH94DRAFT_697469</name>
</gene>
<evidence type="ECO:0000313" key="2">
    <source>
        <dbReference type="Proteomes" id="UP000759537"/>
    </source>
</evidence>
<evidence type="ECO:0000313" key="1">
    <source>
        <dbReference type="EMBL" id="KAF8468667.1"/>
    </source>
</evidence>
<dbReference type="AlphaFoldDB" id="A0A9P5JWT2"/>
<dbReference type="EMBL" id="WHVB01000030">
    <property type="protein sequence ID" value="KAF8468667.1"/>
    <property type="molecule type" value="Genomic_DNA"/>
</dbReference>
<dbReference type="OrthoDB" id="3172239at2759"/>
<evidence type="ECO:0008006" key="3">
    <source>
        <dbReference type="Google" id="ProtNLM"/>
    </source>
</evidence>
<reference evidence="1" key="2">
    <citation type="journal article" date="2020" name="Nat. Commun.">
        <title>Large-scale genome sequencing of mycorrhizal fungi provides insights into the early evolution of symbiotic traits.</title>
        <authorList>
            <person name="Miyauchi S."/>
            <person name="Kiss E."/>
            <person name="Kuo A."/>
            <person name="Drula E."/>
            <person name="Kohler A."/>
            <person name="Sanchez-Garcia M."/>
            <person name="Morin E."/>
            <person name="Andreopoulos B."/>
            <person name="Barry K.W."/>
            <person name="Bonito G."/>
            <person name="Buee M."/>
            <person name="Carver A."/>
            <person name="Chen C."/>
            <person name="Cichocki N."/>
            <person name="Clum A."/>
            <person name="Culley D."/>
            <person name="Crous P.W."/>
            <person name="Fauchery L."/>
            <person name="Girlanda M."/>
            <person name="Hayes R.D."/>
            <person name="Keri Z."/>
            <person name="LaButti K."/>
            <person name="Lipzen A."/>
            <person name="Lombard V."/>
            <person name="Magnuson J."/>
            <person name="Maillard F."/>
            <person name="Murat C."/>
            <person name="Nolan M."/>
            <person name="Ohm R.A."/>
            <person name="Pangilinan J."/>
            <person name="Pereira M.F."/>
            <person name="Perotto S."/>
            <person name="Peter M."/>
            <person name="Pfister S."/>
            <person name="Riley R."/>
            <person name="Sitrit Y."/>
            <person name="Stielow J.B."/>
            <person name="Szollosi G."/>
            <person name="Zifcakova L."/>
            <person name="Stursova M."/>
            <person name="Spatafora J.W."/>
            <person name="Tedersoo L."/>
            <person name="Vaario L.M."/>
            <person name="Yamada A."/>
            <person name="Yan M."/>
            <person name="Wang P."/>
            <person name="Xu J."/>
            <person name="Bruns T."/>
            <person name="Baldrian P."/>
            <person name="Vilgalys R."/>
            <person name="Dunand C."/>
            <person name="Henrissat B."/>
            <person name="Grigoriev I.V."/>
            <person name="Hibbett D."/>
            <person name="Nagy L.G."/>
            <person name="Martin F.M."/>
        </authorList>
    </citation>
    <scope>NUCLEOTIDE SEQUENCE</scope>
    <source>
        <strain evidence="1">Prilba</strain>
    </source>
</reference>
<reference evidence="1" key="1">
    <citation type="submission" date="2019-10" db="EMBL/GenBank/DDBJ databases">
        <authorList>
            <consortium name="DOE Joint Genome Institute"/>
            <person name="Kuo A."/>
            <person name="Miyauchi S."/>
            <person name="Kiss E."/>
            <person name="Drula E."/>
            <person name="Kohler A."/>
            <person name="Sanchez-Garcia M."/>
            <person name="Andreopoulos B."/>
            <person name="Barry K.W."/>
            <person name="Bonito G."/>
            <person name="Buee M."/>
            <person name="Carver A."/>
            <person name="Chen C."/>
            <person name="Cichocki N."/>
            <person name="Clum A."/>
            <person name="Culley D."/>
            <person name="Crous P.W."/>
            <person name="Fauchery L."/>
            <person name="Girlanda M."/>
            <person name="Hayes R."/>
            <person name="Keri Z."/>
            <person name="LaButti K."/>
            <person name="Lipzen A."/>
            <person name="Lombard V."/>
            <person name="Magnuson J."/>
            <person name="Maillard F."/>
            <person name="Morin E."/>
            <person name="Murat C."/>
            <person name="Nolan M."/>
            <person name="Ohm R."/>
            <person name="Pangilinan J."/>
            <person name="Pereira M."/>
            <person name="Perotto S."/>
            <person name="Peter M."/>
            <person name="Riley R."/>
            <person name="Sitrit Y."/>
            <person name="Stielow B."/>
            <person name="Szollosi G."/>
            <person name="Zifcakova L."/>
            <person name="Stursova M."/>
            <person name="Spatafora J.W."/>
            <person name="Tedersoo L."/>
            <person name="Vaario L.-M."/>
            <person name="Yamada A."/>
            <person name="Yan M."/>
            <person name="Wang P."/>
            <person name="Xu J."/>
            <person name="Bruns T."/>
            <person name="Baldrian P."/>
            <person name="Vilgalys R."/>
            <person name="Henrissat B."/>
            <person name="Grigoriev I.V."/>
            <person name="Hibbett D."/>
            <person name="Nagy L.G."/>
            <person name="Martin F.M."/>
        </authorList>
    </citation>
    <scope>NUCLEOTIDE SEQUENCE</scope>
    <source>
        <strain evidence="1">Prilba</strain>
    </source>
</reference>
<name>A0A9P5JWT2_9AGAM</name>
<proteinExistence type="predicted"/>
<protein>
    <recommendedName>
        <fullName evidence="3">F-box domain-containing protein</fullName>
    </recommendedName>
</protein>
<comment type="caution">
    <text evidence="1">The sequence shown here is derived from an EMBL/GenBank/DDBJ whole genome shotgun (WGS) entry which is preliminary data.</text>
</comment>
<accession>A0A9P5JWT2</accession>
<dbReference type="Proteomes" id="UP000759537">
    <property type="component" value="Unassembled WGS sequence"/>
</dbReference>
<keyword evidence="2" id="KW-1185">Reference proteome</keyword>